<feature type="chain" id="PRO_5031608356" description="Carboxypeptidase" evidence="7">
    <location>
        <begin position="17"/>
        <end position="472"/>
    </location>
</feature>
<evidence type="ECO:0000256" key="7">
    <source>
        <dbReference type="RuleBase" id="RU361156"/>
    </source>
</evidence>
<dbReference type="OrthoDB" id="443318at2759"/>
<dbReference type="Pfam" id="PF00450">
    <property type="entry name" value="Peptidase_S10"/>
    <property type="match status" value="1"/>
</dbReference>
<evidence type="ECO:0000256" key="6">
    <source>
        <dbReference type="ARBA" id="ARBA00023180"/>
    </source>
</evidence>
<accession>A0A7R8UUC2</accession>
<keyword evidence="3 7" id="KW-0645">Protease</keyword>
<evidence type="ECO:0000256" key="4">
    <source>
        <dbReference type="ARBA" id="ARBA00022729"/>
    </source>
</evidence>
<name>A0A7R8UUC2_HERIL</name>
<sequence length="472" mass="53567">MRVPFIALLLCVAVNSSFINPYPRFAKYNDGGDPGDPAFLTPLIQAGKIDKALELATVADKPFDWLKSYAGYLTVNEKYNSNMFFWYFPSESDPHHDPIVLWLQGGPGASSLFGLFTENGPFSVTESGLEPRKYSWHKNHNLIYIDNPVGTGFSFTDDDAGYAKNEKDVGRDLYEAVKQLFQLFPEFQTLDFYITGESYAGKYVPALAYKIHKTQEKYTRHGKKIPIPIKLKGIAIGNGLSDPIHQLKYGDYLYQLGLIDINARQVFHEYEAKGIDCIKKRNMNCAFEVFDELINMDELPSGSLFHNYTGYDTYFNYLKTKGDNSSDIMGKFLQTSKIRKAIHVGNMTFHDLEGENKVEEHLKQDVMDSVAPWIAELLGHYRVCIYNGQLDIIVAYPLTLGYLQRLKFPGANIYKHAPRYIWRIDGEIAGYAKEAGQLVEVLVRKAGHMAPADQPKWVFDMITRLTNGKGFS</sequence>
<protein>
    <recommendedName>
        <fullName evidence="7">Carboxypeptidase</fullName>
        <ecNumber evidence="7">3.4.16.-</ecNumber>
    </recommendedName>
</protein>
<dbReference type="PANTHER" id="PTHR11802:SF472">
    <property type="entry name" value="SERINE CARBOXYPEPTIDASE CPVL-RELATED"/>
    <property type="match status" value="1"/>
</dbReference>
<dbReference type="GO" id="GO:0004185">
    <property type="term" value="F:serine-type carboxypeptidase activity"/>
    <property type="evidence" value="ECO:0007669"/>
    <property type="project" value="UniProtKB-UniRule"/>
</dbReference>
<dbReference type="PANTHER" id="PTHR11802">
    <property type="entry name" value="SERINE PROTEASE FAMILY S10 SERINE CARBOXYPEPTIDASE"/>
    <property type="match status" value="1"/>
</dbReference>
<evidence type="ECO:0000313" key="9">
    <source>
        <dbReference type="Proteomes" id="UP000594454"/>
    </source>
</evidence>
<dbReference type="Gene3D" id="3.40.50.1820">
    <property type="entry name" value="alpha/beta hydrolase"/>
    <property type="match status" value="1"/>
</dbReference>
<keyword evidence="6" id="KW-0325">Glycoprotein</keyword>
<comment type="similarity">
    <text evidence="1 7">Belongs to the peptidase S10 family.</text>
</comment>
<evidence type="ECO:0000313" key="8">
    <source>
        <dbReference type="EMBL" id="CAD7086825.1"/>
    </source>
</evidence>
<dbReference type="FunCoup" id="A0A7R8UUC2">
    <property type="interactions" value="59"/>
</dbReference>
<feature type="signal peptide" evidence="7">
    <location>
        <begin position="1"/>
        <end position="16"/>
    </location>
</feature>
<reference evidence="8 9" key="1">
    <citation type="submission" date="2020-11" db="EMBL/GenBank/DDBJ databases">
        <authorList>
            <person name="Wallbank WR R."/>
            <person name="Pardo Diaz C."/>
            <person name="Kozak K."/>
            <person name="Martin S."/>
            <person name="Jiggins C."/>
            <person name="Moest M."/>
            <person name="Warren A I."/>
            <person name="Generalovic N T."/>
            <person name="Byers J.R.P. K."/>
            <person name="Montejo-Kovacevich G."/>
            <person name="Yen C E."/>
        </authorList>
    </citation>
    <scope>NUCLEOTIDE SEQUENCE [LARGE SCALE GENOMIC DNA]</scope>
</reference>
<dbReference type="InParanoid" id="A0A7R8UUC2"/>
<evidence type="ECO:0000256" key="3">
    <source>
        <dbReference type="ARBA" id="ARBA00022670"/>
    </source>
</evidence>
<dbReference type="FunFam" id="3.40.50.1820:FF:000096">
    <property type="entry name" value="Carboxypeptidase vitellogenic-like"/>
    <property type="match status" value="1"/>
</dbReference>
<keyword evidence="4 7" id="KW-0732">Signal</keyword>
<dbReference type="InterPro" id="IPR018202">
    <property type="entry name" value="Ser_caboxypep_ser_AS"/>
</dbReference>
<gene>
    <name evidence="8" type="ORF">HERILL_LOCUS9568</name>
</gene>
<evidence type="ECO:0000256" key="2">
    <source>
        <dbReference type="ARBA" id="ARBA00022645"/>
    </source>
</evidence>
<dbReference type="EMBL" id="LR899012">
    <property type="protein sequence ID" value="CAD7086825.1"/>
    <property type="molecule type" value="Genomic_DNA"/>
</dbReference>
<dbReference type="AlphaFoldDB" id="A0A7R8UUC2"/>
<keyword evidence="2 7" id="KW-0121">Carboxypeptidase</keyword>
<dbReference type="PRINTS" id="PR00724">
    <property type="entry name" value="CRBOXYPTASEC"/>
</dbReference>
<dbReference type="InterPro" id="IPR029058">
    <property type="entry name" value="AB_hydrolase_fold"/>
</dbReference>
<dbReference type="InterPro" id="IPR001563">
    <property type="entry name" value="Peptidase_S10"/>
</dbReference>
<evidence type="ECO:0000256" key="5">
    <source>
        <dbReference type="ARBA" id="ARBA00022801"/>
    </source>
</evidence>
<dbReference type="SUPFAM" id="SSF53474">
    <property type="entry name" value="alpha/beta-Hydrolases"/>
    <property type="match status" value="1"/>
</dbReference>
<organism evidence="8 9">
    <name type="scientific">Hermetia illucens</name>
    <name type="common">Black soldier fly</name>
    <dbReference type="NCBI Taxonomy" id="343691"/>
    <lineage>
        <taxon>Eukaryota</taxon>
        <taxon>Metazoa</taxon>
        <taxon>Ecdysozoa</taxon>
        <taxon>Arthropoda</taxon>
        <taxon>Hexapoda</taxon>
        <taxon>Insecta</taxon>
        <taxon>Pterygota</taxon>
        <taxon>Neoptera</taxon>
        <taxon>Endopterygota</taxon>
        <taxon>Diptera</taxon>
        <taxon>Brachycera</taxon>
        <taxon>Stratiomyomorpha</taxon>
        <taxon>Stratiomyidae</taxon>
        <taxon>Hermetiinae</taxon>
        <taxon>Hermetia</taxon>
    </lineage>
</organism>
<dbReference type="GO" id="GO:0006508">
    <property type="term" value="P:proteolysis"/>
    <property type="evidence" value="ECO:0007669"/>
    <property type="project" value="UniProtKB-KW"/>
</dbReference>
<proteinExistence type="inferred from homology"/>
<dbReference type="OMA" id="EMADQFV"/>
<keyword evidence="9" id="KW-1185">Reference proteome</keyword>
<dbReference type="EC" id="3.4.16.-" evidence="7"/>
<dbReference type="Proteomes" id="UP000594454">
    <property type="component" value="Chromosome 4"/>
</dbReference>
<dbReference type="PROSITE" id="PS00131">
    <property type="entry name" value="CARBOXYPEPT_SER_SER"/>
    <property type="match status" value="1"/>
</dbReference>
<evidence type="ECO:0000256" key="1">
    <source>
        <dbReference type="ARBA" id="ARBA00009431"/>
    </source>
</evidence>
<keyword evidence="5 7" id="KW-0378">Hydrolase</keyword>